<keyword evidence="5" id="KW-1185">Reference proteome</keyword>
<dbReference type="PROSITE" id="PS50076">
    <property type="entry name" value="DNAJ_2"/>
    <property type="match status" value="1"/>
</dbReference>
<keyword evidence="2" id="KW-0812">Transmembrane</keyword>
<dbReference type="InterPro" id="IPR036869">
    <property type="entry name" value="J_dom_sf"/>
</dbReference>
<evidence type="ECO:0000256" key="2">
    <source>
        <dbReference type="SAM" id="Phobius"/>
    </source>
</evidence>
<dbReference type="SMART" id="SM00271">
    <property type="entry name" value="DnaJ"/>
    <property type="match status" value="1"/>
</dbReference>
<keyword evidence="2" id="KW-0472">Membrane</keyword>
<dbReference type="CDD" id="cd07316">
    <property type="entry name" value="terB_like_DjlA"/>
    <property type="match status" value="1"/>
</dbReference>
<dbReference type="RefSeq" id="WP_147436983.1">
    <property type="nucleotide sequence ID" value="NZ_RCDA01000008.1"/>
</dbReference>
<keyword evidence="2" id="KW-1133">Transmembrane helix</keyword>
<accession>A0A498BQ85</accession>
<dbReference type="AlphaFoldDB" id="A0A498BQ85"/>
<name>A0A498BQ85_9GAMM</name>
<organism evidence="4 5">
    <name type="scientific">Alkalispirillum mobile</name>
    <dbReference type="NCBI Taxonomy" id="85925"/>
    <lineage>
        <taxon>Bacteria</taxon>
        <taxon>Pseudomonadati</taxon>
        <taxon>Pseudomonadota</taxon>
        <taxon>Gammaproteobacteria</taxon>
        <taxon>Chromatiales</taxon>
        <taxon>Ectothiorhodospiraceae</taxon>
        <taxon>Alkalispirillum</taxon>
    </lineage>
</organism>
<dbReference type="CDD" id="cd06257">
    <property type="entry name" value="DnaJ"/>
    <property type="match status" value="1"/>
</dbReference>
<evidence type="ECO:0000313" key="4">
    <source>
        <dbReference type="EMBL" id="RLK46293.1"/>
    </source>
</evidence>
<dbReference type="SUPFAM" id="SSF158682">
    <property type="entry name" value="TerB-like"/>
    <property type="match status" value="1"/>
</dbReference>
<dbReference type="Proteomes" id="UP000275461">
    <property type="component" value="Unassembled WGS sequence"/>
</dbReference>
<dbReference type="InterPro" id="IPR029024">
    <property type="entry name" value="TerB-like"/>
</dbReference>
<dbReference type="Pfam" id="PF05099">
    <property type="entry name" value="TerB"/>
    <property type="match status" value="1"/>
</dbReference>
<dbReference type="PRINTS" id="PR00625">
    <property type="entry name" value="JDOMAIN"/>
</dbReference>
<gene>
    <name evidence="4" type="ORF">DFR31_2741</name>
</gene>
<feature type="transmembrane region" description="Helical" evidence="2">
    <location>
        <begin position="12"/>
        <end position="37"/>
    </location>
</feature>
<proteinExistence type="predicted"/>
<evidence type="ECO:0000259" key="3">
    <source>
        <dbReference type="PROSITE" id="PS50076"/>
    </source>
</evidence>
<reference evidence="4 5" key="1">
    <citation type="submission" date="2018-10" db="EMBL/GenBank/DDBJ databases">
        <title>Genomic Encyclopedia of Type Strains, Phase IV (KMG-IV): sequencing the most valuable type-strain genomes for metagenomic binning, comparative biology and taxonomic classification.</title>
        <authorList>
            <person name="Goeker M."/>
        </authorList>
    </citation>
    <scope>NUCLEOTIDE SEQUENCE [LARGE SCALE GENOMIC DNA]</scope>
    <source>
        <strain evidence="4 5">DSM 12769</strain>
    </source>
</reference>
<evidence type="ECO:0000256" key="1">
    <source>
        <dbReference type="ARBA" id="ARBA00023186"/>
    </source>
</evidence>
<keyword evidence="1" id="KW-0143">Chaperone</keyword>
<protein>
    <submittedName>
        <fullName evidence="4">DnaJ like chaperone protein</fullName>
    </submittedName>
</protein>
<dbReference type="Gene3D" id="1.10.3680.10">
    <property type="entry name" value="TerB-like"/>
    <property type="match status" value="1"/>
</dbReference>
<dbReference type="EMBL" id="RCDA01000008">
    <property type="protein sequence ID" value="RLK46293.1"/>
    <property type="molecule type" value="Genomic_DNA"/>
</dbReference>
<evidence type="ECO:0000313" key="5">
    <source>
        <dbReference type="Proteomes" id="UP000275461"/>
    </source>
</evidence>
<feature type="domain" description="J" evidence="3">
    <location>
        <begin position="202"/>
        <end position="266"/>
    </location>
</feature>
<dbReference type="Gene3D" id="1.10.287.110">
    <property type="entry name" value="DnaJ domain"/>
    <property type="match status" value="1"/>
</dbReference>
<dbReference type="SUPFAM" id="SSF46565">
    <property type="entry name" value="Chaperone J-domain"/>
    <property type="match status" value="1"/>
</dbReference>
<dbReference type="InterPro" id="IPR001623">
    <property type="entry name" value="DnaJ_domain"/>
</dbReference>
<dbReference type="InterPro" id="IPR007791">
    <property type="entry name" value="DjlA_N"/>
</dbReference>
<dbReference type="OrthoDB" id="9782583at2"/>
<comment type="caution">
    <text evidence="4">The sequence shown here is derived from an EMBL/GenBank/DDBJ whole genome shotgun (WGS) entry which is preliminary data.</text>
</comment>
<sequence>MRGYWQSYLGRFLGLLSGWLLAGTWGLVPGLLLGWAADMLVRHHRFCGWAWSGCGMDGAERRCAGVLLALMGRLAKADGRVSEAEVAVTEAILGELNLTGVRRQRAITLFRRGRDGRLPLRALLRSLRRGLRARPEWRPRVLSALVRLAAADGPPDPVQYRLLVRVWRGLGHARHDLDQRLAGGVGQRRPGQPFQGGDEVARARALLGVAADAGRAEVRRAYRRGLSRHHPDRVQARGASAAEVRHAANRTRELREAWELLRHHHD</sequence>